<dbReference type="AlphaFoldDB" id="A0ABC8EJP1"/>
<protein>
    <submittedName>
        <fullName evidence="1">Uncharacterized protein</fullName>
    </submittedName>
</protein>
<geneLocation type="plasmid" evidence="1 2">
    <name>pKHSU-234311-028-1</name>
</geneLocation>
<name>A0ABC8EJP1_CLOTA</name>
<proteinExistence type="predicted"/>
<keyword evidence="1" id="KW-0614">Plasmid</keyword>
<dbReference type="EMBL" id="AP026819">
    <property type="protein sequence ID" value="BDR82502.1"/>
    <property type="molecule type" value="Genomic_DNA"/>
</dbReference>
<sequence length="107" mass="12105">MTNVYIPTNILKKYNSKPLCLDSITLEGIKSSYLEEMQLSSNNKENNIYKVILASKMLNFINTKGKIESFIKDVSAKDTPLTNSELKAIYSNYVGPKAAKNDFNNFK</sequence>
<dbReference type="RefSeq" id="WP_199798794.1">
    <property type="nucleotide sequence ID" value="NZ_AP026807.1"/>
</dbReference>
<evidence type="ECO:0000313" key="1">
    <source>
        <dbReference type="EMBL" id="BDR82502.1"/>
    </source>
</evidence>
<organism evidence="1 2">
    <name type="scientific">Clostridium tetani</name>
    <dbReference type="NCBI Taxonomy" id="1513"/>
    <lineage>
        <taxon>Bacteria</taxon>
        <taxon>Bacillati</taxon>
        <taxon>Bacillota</taxon>
        <taxon>Clostridia</taxon>
        <taxon>Eubacteriales</taxon>
        <taxon>Clostridiaceae</taxon>
        <taxon>Clostridium</taxon>
    </lineage>
</organism>
<dbReference type="Proteomes" id="UP001321763">
    <property type="component" value="Plasmid pKHSU-234311-028-1"/>
</dbReference>
<accession>A0ABC8EJP1</accession>
<evidence type="ECO:0000313" key="2">
    <source>
        <dbReference type="Proteomes" id="UP001321763"/>
    </source>
</evidence>
<gene>
    <name evidence="1" type="ORF">K234311028_p10610</name>
</gene>
<reference evidence="1 2" key="1">
    <citation type="submission" date="2022-09" db="EMBL/GenBank/DDBJ databases">
        <title>complete genome sequences of Clostridium tetani str. KHSU-234311-028 isolated from soil.</title>
        <authorList>
            <person name="Sekizuka T."/>
            <person name="Shitada C."/>
            <person name="Takahashi M."/>
            <person name="Kuroda M."/>
        </authorList>
    </citation>
    <scope>NUCLEOTIDE SEQUENCE [LARGE SCALE GENOMIC DNA]</scope>
    <source>
        <strain evidence="1 2">KHSU-234311-028</strain>
        <plasmid evidence="1 2">pKHSU-234311-028-1</plasmid>
    </source>
</reference>